<dbReference type="Gene3D" id="3.10.10.10">
    <property type="entry name" value="HIV Type 1 Reverse Transcriptase, subunit A, domain 1"/>
    <property type="match status" value="1"/>
</dbReference>
<proteinExistence type="predicted"/>
<sequence>MSTTVQKERLRSAVSRRDKHFERMQKLYDYTIALTEANAPAFLARFDRINEYYTSFDTIQDEIDTLCAAMDPSDKVDTAESRANFEEMYYDTKAFVQTQNLIPAPTPTPTISNVAAAPLAPPVVVQPKLPKLEVPVFSGDLKEWSNFHSLYRSTIHRRTDITEVEKLQYLRSFLRGTPLHLIENFQLLDGNYHAAYKTLCDRYENKRVLASHHLNMILNFKPLPNNSVSGLRQFLEVFQTNVAAVKNLGLPDLGDFLLVQIALRALNVEHKRTFEDKLTSNTVPTYTQILQHVTKLCVDSEMVQFATSSSSFRPTVSATSTQPPRTRNSQHAGKSNFEHTSYLSTTPAPPAPHSPQNLCPLCHQVHTLFRCAAFLKLDVAKRIEILKSNNRCFNCLGTHRITECRSTSTCYTCHKRHHSLIHRDSNFPGFTPSAASSPKPTTSGSHTCGFSRGDSSKPTSVLLGTAQAVIVDNAGNTHPIRLVCDPGSQISIISESCVQRIGLKKYKCDISISGVGDNTVPENNGAVSVTLSSCRSPHVKLHTEAFILKRISSHLPSVAISHDALAKFSHLPLADPTFCEPGIVDFLLGADLYAQILCTNGNNVIPGTPAAMNTSLGWVIFGRAPTYNEPRSHNSFFISSPSLESTLQKFWETEEVAVPLICDPEDVRCEEHFIATHRRDESGRYVVSLPFRDDVSKLGENHTRALSQYLNLEKRLNKDDNLRSEYNLFFEDYVTQGHMQKCNTSSSYIIPHHAVLKTTSSTTKVRAVFNASASSSTQTSLNDFLMKGPKLQKDICNIILSYRSHAVVLCADIKQMYRQILLDPNDRKFQHIFWRQPQTNEILEFELNTVTYGISPSAYQAQRVLKQLVVDEGHNFPLASKAILHDTYIDDVVSGASSEQEALRLQQELVDLLKKGCFELRKWASNSSTLLESVPHDHREKPLALRENEEPTFKILGLHWDPASDTFSYHVSDIDVVFTKRSILSHVARMFDPLGWLSPVIFWAKYLLQLLWLAQHTWDDPITPALANSWSTFSSQLSHLQSLRIPRFVDTSAPRTVHVVGFCDASTKGYAAVVYLVTSDLNRDENRVYLLKAKSKVAPTKSPLSIPRLELCGALLLAKLYDSLKYYLSSFQVSSLTFYSDSNIVLAWVRTPPHTLKTYVGNRIVEIKNLTPPECAWYHVPGEENPADCASRGLLPVQYLEHVQWLHGPSFLRLSREFWPHSQGNDIDSLPELKDNSQSLITSVSPSEKSYLLQRCEQYSELIKTQRVLAFVLRFIGNLRKAREQRAKGPLQVSELAHSMTILVSLEQQHHLPDVLSALRTSGKITNSSILKLTPFLDEHGIIRVGGRLRNASNLTQDSIHPPLLTKHCHLSSLLCDYYHKKVSLHAGPRTVQALIQQKYWIISLRDLLRHRIFKCLRCYRFSAKPIQPIMSDLPERRVTQERPFLHTGVDFGGPFHLKESNRRNSRQYKAYVCLFVCFTTKALHLELVTELTSAAFLACFDRFISRRGLPHSISSDNGTNFVAASRELKEVYLALQQQSDEINDVLASRQIHWYFNCPSASNFGGLWEAGIKSVKHHLRRVIGEQILTYELFLSFLIRCEAILNSRPLVDVSPDPLDGIDYLTPGHFLIGCSLLSPAELDLTSTPLNRLTRWKVIQQAAQSFWKVWSTSYLQSLTPRSKWFNQNPQLKTGDLVLLPKASKLPLHWPLGRIIDVFPGTDNVTRVCKIKLQDSVFTRPVNKLIPLNFSA</sequence>
<feature type="compositionally biased region" description="Low complexity" evidence="1">
    <location>
        <begin position="431"/>
        <end position="445"/>
    </location>
</feature>
<dbReference type="Gene3D" id="2.40.70.10">
    <property type="entry name" value="Acid Proteases"/>
    <property type="match status" value="1"/>
</dbReference>
<dbReference type="InterPro" id="IPR021109">
    <property type="entry name" value="Peptidase_aspartic_dom_sf"/>
</dbReference>
<dbReference type="Pfam" id="PF03564">
    <property type="entry name" value="DUF1759"/>
    <property type="match status" value="1"/>
</dbReference>
<dbReference type="GO" id="GO:0015074">
    <property type="term" value="P:DNA integration"/>
    <property type="evidence" value="ECO:0007669"/>
    <property type="project" value="InterPro"/>
</dbReference>
<dbReference type="InterPro" id="IPR043128">
    <property type="entry name" value="Rev_trsase/Diguanyl_cyclase"/>
</dbReference>
<dbReference type="InterPro" id="IPR036397">
    <property type="entry name" value="RNaseH_sf"/>
</dbReference>
<dbReference type="GO" id="GO:0042575">
    <property type="term" value="C:DNA polymerase complex"/>
    <property type="evidence" value="ECO:0007669"/>
    <property type="project" value="UniProtKB-ARBA"/>
</dbReference>
<evidence type="ECO:0000256" key="1">
    <source>
        <dbReference type="SAM" id="MobiDB-lite"/>
    </source>
</evidence>
<dbReference type="InterPro" id="IPR005312">
    <property type="entry name" value="DUF1759"/>
</dbReference>
<organism evidence="3">
    <name type="scientific">Cacopsylla melanoneura</name>
    <dbReference type="NCBI Taxonomy" id="428564"/>
    <lineage>
        <taxon>Eukaryota</taxon>
        <taxon>Metazoa</taxon>
        <taxon>Ecdysozoa</taxon>
        <taxon>Arthropoda</taxon>
        <taxon>Hexapoda</taxon>
        <taxon>Insecta</taxon>
        <taxon>Pterygota</taxon>
        <taxon>Neoptera</taxon>
        <taxon>Paraneoptera</taxon>
        <taxon>Hemiptera</taxon>
        <taxon>Sternorrhyncha</taxon>
        <taxon>Psylloidea</taxon>
        <taxon>Psyllidae</taxon>
        <taxon>Psyllinae</taxon>
        <taxon>Cacopsylla</taxon>
    </lineage>
</organism>
<dbReference type="InterPro" id="IPR012337">
    <property type="entry name" value="RNaseH-like_sf"/>
</dbReference>
<dbReference type="Pfam" id="PF05380">
    <property type="entry name" value="Peptidase_A17"/>
    <property type="match status" value="1"/>
</dbReference>
<dbReference type="InterPro" id="IPR040676">
    <property type="entry name" value="DUF5641"/>
</dbReference>
<dbReference type="GO" id="GO:0003676">
    <property type="term" value="F:nucleic acid binding"/>
    <property type="evidence" value="ECO:0007669"/>
    <property type="project" value="InterPro"/>
</dbReference>
<reference evidence="3" key="1">
    <citation type="submission" date="2021-05" db="EMBL/GenBank/DDBJ databases">
        <authorList>
            <person name="Alioto T."/>
            <person name="Alioto T."/>
            <person name="Gomez Garrido J."/>
        </authorList>
    </citation>
    <scope>NUCLEOTIDE SEQUENCE</scope>
</reference>
<evidence type="ECO:0000259" key="2">
    <source>
        <dbReference type="PROSITE" id="PS50994"/>
    </source>
</evidence>
<dbReference type="PANTHER" id="PTHR47331">
    <property type="entry name" value="PHD-TYPE DOMAIN-CONTAINING PROTEIN"/>
    <property type="match status" value="1"/>
</dbReference>
<dbReference type="InterPro" id="IPR001584">
    <property type="entry name" value="Integrase_cat-core"/>
</dbReference>
<dbReference type="PROSITE" id="PS50994">
    <property type="entry name" value="INTEGRASE"/>
    <property type="match status" value="1"/>
</dbReference>
<feature type="region of interest" description="Disordered" evidence="1">
    <location>
        <begin position="429"/>
        <end position="454"/>
    </location>
</feature>
<dbReference type="Gene3D" id="3.30.420.10">
    <property type="entry name" value="Ribonuclease H-like superfamily/Ribonuclease H"/>
    <property type="match status" value="1"/>
</dbReference>
<accession>A0A8D9AVT9</accession>
<dbReference type="EMBL" id="HBUF01587584">
    <property type="protein sequence ID" value="CAG6772321.1"/>
    <property type="molecule type" value="Transcribed_RNA"/>
</dbReference>
<protein>
    <recommendedName>
        <fullName evidence="2">Integrase catalytic domain-containing protein</fullName>
    </recommendedName>
</protein>
<dbReference type="SUPFAM" id="SSF53098">
    <property type="entry name" value="Ribonuclease H-like"/>
    <property type="match status" value="1"/>
</dbReference>
<dbReference type="InterPro" id="IPR043502">
    <property type="entry name" value="DNA/RNA_pol_sf"/>
</dbReference>
<dbReference type="SUPFAM" id="SSF56672">
    <property type="entry name" value="DNA/RNA polymerases"/>
    <property type="match status" value="1"/>
</dbReference>
<evidence type="ECO:0000313" key="3">
    <source>
        <dbReference type="EMBL" id="CAG6772321.1"/>
    </source>
</evidence>
<feature type="domain" description="Integrase catalytic" evidence="2">
    <location>
        <begin position="1440"/>
        <end position="1633"/>
    </location>
</feature>
<dbReference type="Pfam" id="PF18701">
    <property type="entry name" value="DUF5641"/>
    <property type="match status" value="1"/>
</dbReference>
<dbReference type="InterPro" id="IPR008042">
    <property type="entry name" value="Retrotrans_Pao"/>
</dbReference>
<dbReference type="PANTHER" id="PTHR47331:SF1">
    <property type="entry name" value="GAG-LIKE PROTEIN"/>
    <property type="match status" value="1"/>
</dbReference>
<name>A0A8D9AVT9_9HEMI</name>
<feature type="region of interest" description="Disordered" evidence="1">
    <location>
        <begin position="313"/>
        <end position="334"/>
    </location>
</feature>
<dbReference type="GO" id="GO:0071897">
    <property type="term" value="P:DNA biosynthetic process"/>
    <property type="evidence" value="ECO:0007669"/>
    <property type="project" value="UniProtKB-ARBA"/>
</dbReference>
<dbReference type="Gene3D" id="3.30.70.270">
    <property type="match status" value="1"/>
</dbReference>